<proteinExistence type="predicted"/>
<dbReference type="PATRIC" id="fig|1310613.3.peg.2406"/>
<accession>A0A009IKD6</accession>
<sequence>MNTSFKIQAEKCATLPILQQRLKLNVQILPESSTTLDCLLNDDICRQVLQDFATRIHAKNLTCATSLFVKYWCTSWILPFLYCHVAVLPFVKWDSSALVIDLPEQWYWDRTLQLNQTSFYSFQIIHLQEFNDLIEQLNVLFKQLAKIGRVPYVLLWENVAVRVVQFYHSFTNQNLNPDIQSRLEQQKQFFKSKAAESFYLTENPFVRLWNGWHPEFNTFMRQKCCFYFQLEEAEQTLCRNCPLRLKEIGKFKDESN</sequence>
<dbReference type="EMBL" id="JEWH01000031">
    <property type="protein sequence ID" value="EXB05179.1"/>
    <property type="molecule type" value="Genomic_DNA"/>
</dbReference>
<dbReference type="AlphaFoldDB" id="A0A009IKD6"/>
<evidence type="ECO:0000313" key="1">
    <source>
        <dbReference type="EMBL" id="EXB05179.1"/>
    </source>
</evidence>
<protein>
    <submittedName>
        <fullName evidence="1">FhuF 2Fe-2S C-terminal domain protein</fullName>
    </submittedName>
</protein>
<dbReference type="RefSeq" id="WP_024439027.1">
    <property type="nucleotide sequence ID" value="NZ_JEWH01000031.1"/>
</dbReference>
<comment type="caution">
    <text evidence="1">The sequence shown here is derived from an EMBL/GenBank/DDBJ whole genome shotgun (WGS) entry which is preliminary data.</text>
</comment>
<evidence type="ECO:0000313" key="2">
    <source>
        <dbReference type="Proteomes" id="UP000020595"/>
    </source>
</evidence>
<name>A0A009IKD6_ACIB9</name>
<dbReference type="GO" id="GO:0051537">
    <property type="term" value="F:2 iron, 2 sulfur cluster binding"/>
    <property type="evidence" value="ECO:0007669"/>
    <property type="project" value="InterPro"/>
</dbReference>
<organism evidence="1 2">
    <name type="scientific">Acinetobacter baumannii (strain 1295743)</name>
    <dbReference type="NCBI Taxonomy" id="1310613"/>
    <lineage>
        <taxon>Bacteria</taxon>
        <taxon>Pseudomonadati</taxon>
        <taxon>Pseudomonadota</taxon>
        <taxon>Gammaproteobacteria</taxon>
        <taxon>Moraxellales</taxon>
        <taxon>Moraxellaceae</taxon>
        <taxon>Acinetobacter</taxon>
        <taxon>Acinetobacter calcoaceticus/baumannii complex</taxon>
    </lineage>
</organism>
<gene>
    <name evidence="1" type="ORF">J512_2501</name>
</gene>
<reference evidence="1 2" key="1">
    <citation type="submission" date="2014-02" db="EMBL/GenBank/DDBJ databases">
        <title>Comparative genomics and transcriptomics to identify genetic mechanisms underlying the emergence of carbapenem resistant Acinetobacter baumannii (CRAb).</title>
        <authorList>
            <person name="Harris A.D."/>
            <person name="Johnson K.J."/>
            <person name="George J."/>
            <person name="Shefchek K."/>
            <person name="Daugherty S.C."/>
            <person name="Parankush S."/>
            <person name="Sadzewicz L."/>
            <person name="Tallon L."/>
            <person name="Sengamalay N."/>
            <person name="Hazen T.H."/>
            <person name="Rasko D.A."/>
        </authorList>
    </citation>
    <scope>NUCLEOTIDE SEQUENCE [LARGE SCALE GENOMIC DNA]</scope>
    <source>
        <strain evidence="1 2">1295743</strain>
    </source>
</reference>
<dbReference type="Proteomes" id="UP000020595">
    <property type="component" value="Unassembled WGS sequence"/>
</dbReference>